<organism evidence="5 6">
    <name type="scientific">Micromonospora echinofusca</name>
    <dbReference type="NCBI Taxonomy" id="47858"/>
    <lineage>
        <taxon>Bacteria</taxon>
        <taxon>Bacillati</taxon>
        <taxon>Actinomycetota</taxon>
        <taxon>Actinomycetes</taxon>
        <taxon>Micromonosporales</taxon>
        <taxon>Micromonosporaceae</taxon>
        <taxon>Micromonospora</taxon>
    </lineage>
</organism>
<proteinExistence type="predicted"/>
<dbReference type="GO" id="GO:0032259">
    <property type="term" value="P:methylation"/>
    <property type="evidence" value="ECO:0007669"/>
    <property type="project" value="UniProtKB-KW"/>
</dbReference>
<evidence type="ECO:0000256" key="2">
    <source>
        <dbReference type="ARBA" id="ARBA00022679"/>
    </source>
</evidence>
<dbReference type="Pfam" id="PF13649">
    <property type="entry name" value="Methyltransf_25"/>
    <property type="match status" value="1"/>
</dbReference>
<keyword evidence="6" id="KW-1185">Reference proteome</keyword>
<keyword evidence="2" id="KW-0808">Transferase</keyword>
<comment type="caution">
    <text evidence="5">The sequence shown here is derived from an EMBL/GenBank/DDBJ whole genome shotgun (WGS) entry which is preliminary data.</text>
</comment>
<dbReference type="InterPro" id="IPR041698">
    <property type="entry name" value="Methyltransf_25"/>
</dbReference>
<dbReference type="Gene3D" id="3.40.50.150">
    <property type="entry name" value="Vaccinia Virus protein VP39"/>
    <property type="match status" value="1"/>
</dbReference>
<dbReference type="PANTHER" id="PTHR43464:SF19">
    <property type="entry name" value="UBIQUINONE BIOSYNTHESIS O-METHYLTRANSFERASE, MITOCHONDRIAL"/>
    <property type="match status" value="1"/>
</dbReference>
<evidence type="ECO:0000313" key="6">
    <source>
        <dbReference type="Proteomes" id="UP000823521"/>
    </source>
</evidence>
<name>A0ABS3VKE9_MICEH</name>
<evidence type="ECO:0000259" key="4">
    <source>
        <dbReference type="Pfam" id="PF13649"/>
    </source>
</evidence>
<protein>
    <submittedName>
        <fullName evidence="5">Methyltransferase domain-containing protein</fullName>
    </submittedName>
</protein>
<dbReference type="CDD" id="cd02440">
    <property type="entry name" value="AdoMet_MTases"/>
    <property type="match status" value="1"/>
</dbReference>
<evidence type="ECO:0000256" key="3">
    <source>
        <dbReference type="ARBA" id="ARBA00022691"/>
    </source>
</evidence>
<feature type="domain" description="Methyltransferase" evidence="4">
    <location>
        <begin position="30"/>
        <end position="123"/>
    </location>
</feature>
<dbReference type="PANTHER" id="PTHR43464">
    <property type="entry name" value="METHYLTRANSFERASE"/>
    <property type="match status" value="1"/>
</dbReference>
<gene>
    <name evidence="5" type="ORF">GSF22_03180</name>
</gene>
<dbReference type="EMBL" id="WVUH01000012">
    <property type="protein sequence ID" value="MBO4205014.1"/>
    <property type="molecule type" value="Genomic_DNA"/>
</dbReference>
<dbReference type="SUPFAM" id="SSF53335">
    <property type="entry name" value="S-adenosyl-L-methionine-dependent methyltransferases"/>
    <property type="match status" value="1"/>
</dbReference>
<keyword evidence="3" id="KW-0949">S-adenosyl-L-methionine</keyword>
<sequence>MTFGAVPWDISAAQPIVVAAEQAGRFSGAVLDAGCGLGDNAIYLAERGYQVTGVDGAPTAVEWAAKRAAAQGATVEFAVADATSLAGYDGRFDSVLDSALYDVLDADHRARYLTALHRVSRPGAKLTLACFSDQLPTDLPGVYRITEQIIRDELGAAGWTITGLRRDSYLVNEYAGEFFRQEKIDVVTDERGRVALPAWAVEAERG</sequence>
<dbReference type="InterPro" id="IPR029063">
    <property type="entry name" value="SAM-dependent_MTases_sf"/>
</dbReference>
<dbReference type="Proteomes" id="UP000823521">
    <property type="component" value="Unassembled WGS sequence"/>
</dbReference>
<reference evidence="5 6" key="1">
    <citation type="submission" date="2019-12" db="EMBL/GenBank/DDBJ databases">
        <title>Whole genome sequencing of endophytic Actinobacterium Micromonospora sp. MPMI6T.</title>
        <authorList>
            <person name="Evv R."/>
            <person name="Podile A.R."/>
        </authorList>
    </citation>
    <scope>NUCLEOTIDE SEQUENCE [LARGE SCALE GENOMIC DNA]</scope>
    <source>
        <strain evidence="5 6">MPMI6</strain>
    </source>
</reference>
<keyword evidence="1 5" id="KW-0489">Methyltransferase</keyword>
<evidence type="ECO:0000313" key="5">
    <source>
        <dbReference type="EMBL" id="MBO4205014.1"/>
    </source>
</evidence>
<evidence type="ECO:0000256" key="1">
    <source>
        <dbReference type="ARBA" id="ARBA00022603"/>
    </source>
</evidence>
<dbReference type="GO" id="GO:0008168">
    <property type="term" value="F:methyltransferase activity"/>
    <property type="evidence" value="ECO:0007669"/>
    <property type="project" value="UniProtKB-KW"/>
</dbReference>
<accession>A0ABS3VKE9</accession>